<keyword evidence="3" id="KW-1185">Reference proteome</keyword>
<evidence type="ECO:0000256" key="1">
    <source>
        <dbReference type="SAM" id="Phobius"/>
    </source>
</evidence>
<proteinExistence type="predicted"/>
<organism evidence="2 3">
    <name type="scientific">Macrosiphum euphorbiae</name>
    <name type="common">potato aphid</name>
    <dbReference type="NCBI Taxonomy" id="13131"/>
    <lineage>
        <taxon>Eukaryota</taxon>
        <taxon>Metazoa</taxon>
        <taxon>Ecdysozoa</taxon>
        <taxon>Arthropoda</taxon>
        <taxon>Hexapoda</taxon>
        <taxon>Insecta</taxon>
        <taxon>Pterygota</taxon>
        <taxon>Neoptera</taxon>
        <taxon>Paraneoptera</taxon>
        <taxon>Hemiptera</taxon>
        <taxon>Sternorrhyncha</taxon>
        <taxon>Aphidomorpha</taxon>
        <taxon>Aphidoidea</taxon>
        <taxon>Aphididae</taxon>
        <taxon>Macrosiphini</taxon>
        <taxon>Macrosiphum</taxon>
    </lineage>
</organism>
<sequence>MPNAGNTAVPERNWFLLLAIVIGIIRGVAQLYDQCRVVLAEGNLEDWLQLAQIAIDVAIEIIRGVARFYDQYRTTARMCYWPNN</sequence>
<evidence type="ECO:0000313" key="2">
    <source>
        <dbReference type="EMBL" id="CAI6350272.1"/>
    </source>
</evidence>
<reference evidence="2 3" key="1">
    <citation type="submission" date="2023-01" db="EMBL/GenBank/DDBJ databases">
        <authorList>
            <person name="Whitehead M."/>
        </authorList>
    </citation>
    <scope>NUCLEOTIDE SEQUENCE [LARGE SCALE GENOMIC DNA]</scope>
</reference>
<dbReference type="Proteomes" id="UP001160148">
    <property type="component" value="Unassembled WGS sequence"/>
</dbReference>
<protein>
    <submittedName>
        <fullName evidence="2">Uncharacterized protein</fullName>
    </submittedName>
</protein>
<name>A0AAV0W3D0_9HEMI</name>
<comment type="caution">
    <text evidence="2">The sequence shown here is derived from an EMBL/GenBank/DDBJ whole genome shotgun (WGS) entry which is preliminary data.</text>
</comment>
<gene>
    <name evidence="2" type="ORF">MEUPH1_LOCUS6752</name>
</gene>
<keyword evidence="1" id="KW-1133">Transmembrane helix</keyword>
<accession>A0AAV0W3D0</accession>
<feature type="transmembrane region" description="Helical" evidence="1">
    <location>
        <begin position="12"/>
        <end position="29"/>
    </location>
</feature>
<keyword evidence="1" id="KW-0472">Membrane</keyword>
<keyword evidence="1" id="KW-0812">Transmembrane</keyword>
<evidence type="ECO:0000313" key="3">
    <source>
        <dbReference type="Proteomes" id="UP001160148"/>
    </source>
</evidence>
<dbReference type="AlphaFoldDB" id="A0AAV0W3D0"/>
<dbReference type="EMBL" id="CARXXK010000001">
    <property type="protein sequence ID" value="CAI6350272.1"/>
    <property type="molecule type" value="Genomic_DNA"/>
</dbReference>